<dbReference type="Gene3D" id="1.10.150.50">
    <property type="entry name" value="Transcription Factor, Ets-1"/>
    <property type="match status" value="1"/>
</dbReference>
<evidence type="ECO:0000256" key="12">
    <source>
        <dbReference type="SAM" id="MobiDB-lite"/>
    </source>
</evidence>
<dbReference type="Proteomes" id="UP000438429">
    <property type="component" value="Unassembled WGS sequence"/>
</dbReference>
<dbReference type="AlphaFoldDB" id="A0A6A4S6I4"/>
<dbReference type="CDD" id="cd01210">
    <property type="entry name" value="PTB_EPS8"/>
    <property type="match status" value="1"/>
</dbReference>
<dbReference type="CDD" id="cd11764">
    <property type="entry name" value="SH3_Eps8"/>
    <property type="match status" value="1"/>
</dbReference>
<dbReference type="GO" id="GO:1900029">
    <property type="term" value="P:positive regulation of ruffle assembly"/>
    <property type="evidence" value="ECO:0007669"/>
    <property type="project" value="TreeGrafter"/>
</dbReference>
<evidence type="ECO:0000259" key="13">
    <source>
        <dbReference type="PROSITE" id="PS50002"/>
    </source>
</evidence>
<keyword evidence="5" id="KW-0597">Phosphoprotein</keyword>
<dbReference type="InterPro" id="IPR001452">
    <property type="entry name" value="SH3_domain"/>
</dbReference>
<dbReference type="PROSITE" id="PS50002">
    <property type="entry name" value="SH3"/>
    <property type="match status" value="1"/>
</dbReference>
<dbReference type="InterPro" id="IPR041418">
    <property type="entry name" value="SAM_3"/>
</dbReference>
<dbReference type="InterPro" id="IPR011993">
    <property type="entry name" value="PH-like_dom_sf"/>
</dbReference>
<keyword evidence="3 11" id="KW-0728">SH3 domain</keyword>
<feature type="region of interest" description="Disordered" evidence="12">
    <location>
        <begin position="205"/>
        <end position="227"/>
    </location>
</feature>
<dbReference type="GO" id="GO:0035023">
    <property type="term" value="P:regulation of Rho protein signal transduction"/>
    <property type="evidence" value="ECO:0007669"/>
    <property type="project" value="TreeGrafter"/>
</dbReference>
<dbReference type="InterPro" id="IPR035462">
    <property type="entry name" value="Eps8_SH3"/>
</dbReference>
<reference evidence="14 15" key="1">
    <citation type="submission" date="2019-06" db="EMBL/GenBank/DDBJ databases">
        <title>Draft genomes of female and male turbot (Scophthalmus maximus).</title>
        <authorList>
            <person name="Xu H."/>
            <person name="Xu X.-W."/>
            <person name="Shao C."/>
            <person name="Chen S."/>
        </authorList>
    </citation>
    <scope>NUCLEOTIDE SEQUENCE [LARGE SCALE GENOMIC DNA]</scope>
    <source>
        <strain evidence="14">Ysfricsl-2016a</strain>
        <tissue evidence="14">Blood</tissue>
    </source>
</reference>
<dbReference type="Pfam" id="PF00018">
    <property type="entry name" value="SH3_1"/>
    <property type="match status" value="1"/>
</dbReference>
<evidence type="ECO:0000256" key="7">
    <source>
        <dbReference type="ARBA" id="ARBA00058563"/>
    </source>
</evidence>
<feature type="compositionally biased region" description="Basic and acidic residues" evidence="12">
    <location>
        <begin position="848"/>
        <end position="858"/>
    </location>
</feature>
<dbReference type="InterPro" id="IPR033928">
    <property type="entry name" value="EPS8_PTB"/>
</dbReference>
<name>A0A6A4S6I4_SCOMX</name>
<evidence type="ECO:0000313" key="14">
    <source>
        <dbReference type="EMBL" id="KAF0028707.1"/>
    </source>
</evidence>
<dbReference type="PANTHER" id="PTHR12287:SF21">
    <property type="entry name" value="EPIDERMAL GROWTH FACTOR RECEPTOR KINASE SUBSTRATE 8"/>
    <property type="match status" value="1"/>
</dbReference>
<dbReference type="SUPFAM" id="SSF47769">
    <property type="entry name" value="SAM/Pointed domain"/>
    <property type="match status" value="1"/>
</dbReference>
<dbReference type="Pfam" id="PF22975">
    <property type="entry name" value="EPS8_2nd"/>
    <property type="match status" value="2"/>
</dbReference>
<evidence type="ECO:0000256" key="1">
    <source>
        <dbReference type="ARBA" id="ARBA00004496"/>
    </source>
</evidence>
<dbReference type="PANTHER" id="PTHR12287">
    <property type="entry name" value="EPIDERMAL GROWTH FACTOR RECEPTOR KINASE SUBSTRATE EPS8-RELATED PROTEIN"/>
    <property type="match status" value="1"/>
</dbReference>
<feature type="compositionally biased region" description="Acidic residues" evidence="12">
    <location>
        <begin position="859"/>
        <end position="881"/>
    </location>
</feature>
<dbReference type="GO" id="GO:0032587">
    <property type="term" value="C:ruffle membrane"/>
    <property type="evidence" value="ECO:0007669"/>
    <property type="project" value="TreeGrafter"/>
</dbReference>
<feature type="compositionally biased region" description="Pro residues" evidence="12">
    <location>
        <begin position="209"/>
        <end position="221"/>
    </location>
</feature>
<evidence type="ECO:0000313" key="15">
    <source>
        <dbReference type="Proteomes" id="UP000438429"/>
    </source>
</evidence>
<evidence type="ECO:0000256" key="10">
    <source>
        <dbReference type="ARBA" id="ARBA00077699"/>
    </source>
</evidence>
<evidence type="ECO:0000256" key="9">
    <source>
        <dbReference type="ARBA" id="ARBA00067142"/>
    </source>
</evidence>
<accession>A0A6A4S6I4</accession>
<dbReference type="GO" id="GO:0003779">
    <property type="term" value="F:actin binding"/>
    <property type="evidence" value="ECO:0007669"/>
    <property type="project" value="TreeGrafter"/>
</dbReference>
<dbReference type="SUPFAM" id="SSF50044">
    <property type="entry name" value="SH3-domain"/>
    <property type="match status" value="1"/>
</dbReference>
<feature type="region of interest" description="Disordered" evidence="12">
    <location>
        <begin position="600"/>
        <end position="643"/>
    </location>
</feature>
<dbReference type="InterPro" id="IPR013761">
    <property type="entry name" value="SAM/pointed_sf"/>
</dbReference>
<dbReference type="Gene3D" id="2.30.29.30">
    <property type="entry name" value="Pleckstrin-homology domain (PH domain)/Phosphotyrosine-binding domain (PTB)"/>
    <property type="match status" value="1"/>
</dbReference>
<dbReference type="GO" id="GO:0031982">
    <property type="term" value="C:vesicle"/>
    <property type="evidence" value="ECO:0007669"/>
    <property type="project" value="TreeGrafter"/>
</dbReference>
<dbReference type="InterPro" id="IPR013625">
    <property type="entry name" value="PTB"/>
</dbReference>
<evidence type="ECO:0000256" key="11">
    <source>
        <dbReference type="PROSITE-ProRule" id="PRU00192"/>
    </source>
</evidence>
<dbReference type="InterPro" id="IPR036028">
    <property type="entry name" value="SH3-like_dom_sf"/>
</dbReference>
<dbReference type="FunFam" id="1.10.150.50:FF:000023">
    <property type="entry name" value="Epidermal growth factor receptor kinase substrate 8"/>
    <property type="match status" value="1"/>
</dbReference>
<evidence type="ECO:0000256" key="2">
    <source>
        <dbReference type="ARBA" id="ARBA00006197"/>
    </source>
</evidence>
<feature type="domain" description="SH3" evidence="13">
    <location>
        <begin position="511"/>
        <end position="570"/>
    </location>
</feature>
<dbReference type="CDD" id="cd09540">
    <property type="entry name" value="SAM_EPS8-like"/>
    <property type="match status" value="1"/>
</dbReference>
<feature type="compositionally biased region" description="Pro residues" evidence="12">
    <location>
        <begin position="608"/>
        <end position="642"/>
    </location>
</feature>
<feature type="region of interest" description="Disordered" evidence="12">
    <location>
        <begin position="848"/>
        <end position="904"/>
    </location>
</feature>
<dbReference type="Gene3D" id="2.30.30.40">
    <property type="entry name" value="SH3 Domains"/>
    <property type="match status" value="1"/>
</dbReference>
<dbReference type="GO" id="GO:0007266">
    <property type="term" value="P:Rho protein signal transduction"/>
    <property type="evidence" value="ECO:0007669"/>
    <property type="project" value="TreeGrafter"/>
</dbReference>
<evidence type="ECO:0000256" key="8">
    <source>
        <dbReference type="ARBA" id="ARBA00065375"/>
    </source>
</evidence>
<evidence type="ECO:0000256" key="3">
    <source>
        <dbReference type="ARBA" id="ARBA00022443"/>
    </source>
</evidence>
<gene>
    <name evidence="14" type="ORF">F2P81_017812</name>
</gene>
<proteinExistence type="inferred from homology"/>
<protein>
    <recommendedName>
        <fullName evidence="9">Epidermal growth factor receptor kinase substrate 8-like protein 1</fullName>
    </recommendedName>
    <alternativeName>
        <fullName evidence="10">Epidermal growth factor receptor pathway substrate 8-related protein 1</fullName>
    </alternativeName>
</protein>
<comment type="similarity">
    <text evidence="2">Belongs to the EPS8 family.</text>
</comment>
<dbReference type="InterPro" id="IPR006020">
    <property type="entry name" value="PTB/PI_dom"/>
</dbReference>
<dbReference type="SMART" id="SM00326">
    <property type="entry name" value="SH3"/>
    <property type="match status" value="1"/>
</dbReference>
<dbReference type="SUPFAM" id="SSF50729">
    <property type="entry name" value="PH domain-like"/>
    <property type="match status" value="1"/>
</dbReference>
<keyword evidence="6" id="KW-0175">Coiled coil</keyword>
<dbReference type="InterPro" id="IPR039801">
    <property type="entry name" value="EPS8-like"/>
</dbReference>
<comment type="caution">
    <text evidence="14">The sequence shown here is derived from an EMBL/GenBank/DDBJ whole genome shotgun (WGS) entry which is preliminary data.</text>
</comment>
<keyword evidence="4" id="KW-0963">Cytoplasm</keyword>
<sequence>MNGYDVPALASGFFGSYDSSHINGNDSSSPEPLKQKAKSAAKSLYEQRKHVTNTSINSLTDTSQYHVEHLTTFVLDRKDGMVTVDDGIRRLRLLDAKGKVWTQEMLLQVEEKTVSLIDQDAKNELENFPVGTIQLCQAVMNACSYDSILALVCKDAGQAKPDLHLFQCDDIKANLIQTDVESAMIDAKGGKVKKRPEALKMILKSDGIIPPPPPAPAPEPPASSNQLDVRSRAAAWSAWTNEQQDYEKQRQMWSSSSEDEEPAEATAARVDRDVQILNHVLDDIESFVTKLQKAAEAFNELSKRKKVKKNKKKGPGEGVLTLRSKPPGEDEFVDCLQKFKHAFNQLVIQASGSVDLARSVIVPLLTRDAIDFLHASGSAEERHLWVALGDGWTKCRLEWPKDHYFPPCPLRFRDGWEPPAFPGRDQDPTRQAEVQMEEELRTRLALEQAALKTFPPADGYDFSDSAFPDSAFSNSAHKLLQNLDQDSATAAFKQAVSRRVDRSFDADSRVQPKLFAKSKYDFVARNNTELSVLKDEVVEVLDDRKQWWKVRNGCGASGYVPNNILDVTRAVEVAGRGEPIYSHTIQLMMPKKEFELFKKQTKPAAMPMAPPPAPTPPPPAPTPPPPAPVRLPTPPLPPPAPEPAKLVLRQHSITSSEQASVAMRDHDNQRPAPFNRRKSNMEEVQDELMHRLTLGRSTQKKFPVPSRSGLPSVSITYDSSSDDVRTWLDAKGFSPVTITSLGVLTGAQLFSLNKEELKTVCPDDGARVFSQVTVQKAALELRPLSSSSWNRFFVFVLILRSRSRVPLGDARSRSRVPDALVDLRAPRETRINRCLVVCRPEIGLTGRRLDRPAAREAGPDPDQDPDQDQDQDPDQDQDQDQDLTRTRTRTRTRTSRAPAAVRRVQTDMSLWCRGTNGRRFG</sequence>
<feature type="region of interest" description="Disordered" evidence="12">
    <location>
        <begin position="247"/>
        <end position="268"/>
    </location>
</feature>
<evidence type="ECO:0000256" key="5">
    <source>
        <dbReference type="ARBA" id="ARBA00022553"/>
    </source>
</evidence>
<dbReference type="EMBL" id="VEVO01000016">
    <property type="protein sequence ID" value="KAF0028707.1"/>
    <property type="molecule type" value="Genomic_DNA"/>
</dbReference>
<organism evidence="14 15">
    <name type="scientific">Scophthalmus maximus</name>
    <name type="common">Turbot</name>
    <name type="synonym">Psetta maxima</name>
    <dbReference type="NCBI Taxonomy" id="52904"/>
    <lineage>
        <taxon>Eukaryota</taxon>
        <taxon>Metazoa</taxon>
        <taxon>Chordata</taxon>
        <taxon>Craniata</taxon>
        <taxon>Vertebrata</taxon>
        <taxon>Euteleostomi</taxon>
        <taxon>Actinopterygii</taxon>
        <taxon>Neopterygii</taxon>
        <taxon>Teleostei</taxon>
        <taxon>Neoteleostei</taxon>
        <taxon>Acanthomorphata</taxon>
        <taxon>Carangaria</taxon>
        <taxon>Pleuronectiformes</taxon>
        <taxon>Pleuronectoidei</taxon>
        <taxon>Scophthalmidae</taxon>
        <taxon>Scophthalmus</taxon>
    </lineage>
</organism>
<dbReference type="GO" id="GO:0005737">
    <property type="term" value="C:cytoplasm"/>
    <property type="evidence" value="ECO:0007669"/>
    <property type="project" value="UniProtKB-SubCell"/>
</dbReference>
<comment type="subunit">
    <text evidence="8">Interacts with ABI1. Part of a complex that contains SOS1, ABI1 and EPS8L2. Associates with F-actin.</text>
</comment>
<dbReference type="SMART" id="SM00462">
    <property type="entry name" value="PTB"/>
    <property type="match status" value="1"/>
</dbReference>
<comment type="subcellular location">
    <subcellularLocation>
        <location evidence="1">Cytoplasm</location>
    </subcellularLocation>
</comment>
<dbReference type="Pfam" id="PF18016">
    <property type="entry name" value="SAM_3"/>
    <property type="match status" value="1"/>
</dbReference>
<dbReference type="FunFam" id="2.30.29.30:FF:000261">
    <property type="entry name" value="Epidermal growth factor receptor kinase substrate 8-like protein 1"/>
    <property type="match status" value="1"/>
</dbReference>
<dbReference type="InterPro" id="IPR055093">
    <property type="entry name" value="EPS8_2nd"/>
</dbReference>
<evidence type="ECO:0000256" key="6">
    <source>
        <dbReference type="ARBA" id="ARBA00023054"/>
    </source>
</evidence>
<dbReference type="FunFam" id="2.30.30.40:FF:000071">
    <property type="entry name" value="Epidermal growth factor receptor kinase substrate 8"/>
    <property type="match status" value="1"/>
</dbReference>
<dbReference type="Pfam" id="PF08416">
    <property type="entry name" value="PTB"/>
    <property type="match status" value="1"/>
</dbReference>
<comment type="function">
    <text evidence="7">Stimulates guanine exchange activity of SOS1. May play a role in membrane ruffling and remodeling of the actin cytoskeleton.</text>
</comment>
<evidence type="ECO:0000256" key="4">
    <source>
        <dbReference type="ARBA" id="ARBA00022490"/>
    </source>
</evidence>